<keyword evidence="6" id="KW-1185">Reference proteome</keyword>
<dbReference type="GO" id="GO:0005739">
    <property type="term" value="C:mitochondrion"/>
    <property type="evidence" value="ECO:0007669"/>
    <property type="project" value="TreeGrafter"/>
</dbReference>
<dbReference type="PROSITE" id="PS50297">
    <property type="entry name" value="ANK_REP_REGION"/>
    <property type="match status" value="1"/>
</dbReference>
<feature type="region of interest" description="Disordered" evidence="3">
    <location>
        <begin position="50"/>
        <end position="78"/>
    </location>
</feature>
<dbReference type="SUPFAM" id="SSF48403">
    <property type="entry name" value="Ankyrin repeat"/>
    <property type="match status" value="1"/>
</dbReference>
<dbReference type="SUPFAM" id="SSF52151">
    <property type="entry name" value="FabD/lysophospholipase-like"/>
    <property type="match status" value="1"/>
</dbReference>
<feature type="transmembrane region" description="Helical" evidence="4">
    <location>
        <begin position="233"/>
        <end position="252"/>
    </location>
</feature>
<evidence type="ECO:0000256" key="3">
    <source>
        <dbReference type="SAM" id="MobiDB-lite"/>
    </source>
</evidence>
<keyword evidence="1" id="KW-0378">Hydrolase</keyword>
<dbReference type="Proteomes" id="UP001174909">
    <property type="component" value="Unassembled WGS sequence"/>
</dbReference>
<keyword evidence="4" id="KW-0812">Transmembrane</keyword>
<feature type="repeat" description="ANK" evidence="2">
    <location>
        <begin position="115"/>
        <end position="148"/>
    </location>
</feature>
<dbReference type="InterPro" id="IPR016035">
    <property type="entry name" value="Acyl_Trfase/lysoPLipase"/>
</dbReference>
<dbReference type="Gene3D" id="1.25.40.20">
    <property type="entry name" value="Ankyrin repeat-containing domain"/>
    <property type="match status" value="1"/>
</dbReference>
<dbReference type="InterPro" id="IPR047148">
    <property type="entry name" value="PLPL9"/>
</dbReference>
<dbReference type="Gene3D" id="3.40.1090.10">
    <property type="entry name" value="Cytosolic phospholipase A2 catalytic domain"/>
    <property type="match status" value="1"/>
</dbReference>
<protein>
    <submittedName>
        <fullName evidence="5">85/88 kDa calcium-independent phospholipase A2</fullName>
    </submittedName>
</protein>
<evidence type="ECO:0000256" key="1">
    <source>
        <dbReference type="ARBA" id="ARBA00022801"/>
    </source>
</evidence>
<dbReference type="GO" id="GO:0052816">
    <property type="term" value="F:long-chain fatty acyl-CoA hydrolase activity"/>
    <property type="evidence" value="ECO:0007669"/>
    <property type="project" value="TreeGrafter"/>
</dbReference>
<comment type="caution">
    <text evidence="5">The sequence shown here is derived from an EMBL/GenBank/DDBJ whole genome shotgun (WGS) entry which is preliminary data.</text>
</comment>
<dbReference type="SMART" id="SM00248">
    <property type="entry name" value="ANK"/>
    <property type="match status" value="2"/>
</dbReference>
<proteinExistence type="predicted"/>
<evidence type="ECO:0000256" key="2">
    <source>
        <dbReference type="PROSITE-ProRule" id="PRU00023"/>
    </source>
</evidence>
<dbReference type="EMBL" id="CASHTH010004122">
    <property type="protein sequence ID" value="CAI8053778.1"/>
    <property type="molecule type" value="Genomic_DNA"/>
</dbReference>
<keyword evidence="4" id="KW-0472">Membrane</keyword>
<accession>A0AA35TTW2</accession>
<dbReference type="GO" id="GO:2000304">
    <property type="term" value="P:positive regulation of ceramide biosynthetic process"/>
    <property type="evidence" value="ECO:0007669"/>
    <property type="project" value="TreeGrafter"/>
</dbReference>
<evidence type="ECO:0000313" key="6">
    <source>
        <dbReference type="Proteomes" id="UP001174909"/>
    </source>
</evidence>
<dbReference type="GO" id="GO:0047499">
    <property type="term" value="F:calcium-independent phospholipase A2 activity"/>
    <property type="evidence" value="ECO:0007669"/>
    <property type="project" value="InterPro"/>
</dbReference>
<dbReference type="PANTHER" id="PTHR24139">
    <property type="entry name" value="CALCIUM-INDEPENDENT PHOSPHOLIPASE A2"/>
    <property type="match status" value="1"/>
</dbReference>
<name>A0AA35TTW2_GEOBA</name>
<keyword evidence="2" id="KW-0040">ANK repeat</keyword>
<organism evidence="5 6">
    <name type="scientific">Geodia barretti</name>
    <name type="common">Barrett's horny sponge</name>
    <dbReference type="NCBI Taxonomy" id="519541"/>
    <lineage>
        <taxon>Eukaryota</taxon>
        <taxon>Metazoa</taxon>
        <taxon>Porifera</taxon>
        <taxon>Demospongiae</taxon>
        <taxon>Heteroscleromorpha</taxon>
        <taxon>Tetractinellida</taxon>
        <taxon>Astrophorina</taxon>
        <taxon>Geodiidae</taxon>
        <taxon>Geodia</taxon>
    </lineage>
</organism>
<dbReference type="Pfam" id="PF12796">
    <property type="entry name" value="Ank_2"/>
    <property type="match status" value="1"/>
</dbReference>
<dbReference type="InterPro" id="IPR036770">
    <property type="entry name" value="Ankyrin_rpt-contain_sf"/>
</dbReference>
<evidence type="ECO:0000256" key="4">
    <source>
        <dbReference type="SAM" id="Phobius"/>
    </source>
</evidence>
<dbReference type="InterPro" id="IPR002110">
    <property type="entry name" value="Ankyrin_rpt"/>
</dbReference>
<gene>
    <name evidence="5" type="ORF">GBAR_LOCUS29382</name>
</gene>
<dbReference type="PROSITE" id="PS50088">
    <property type="entry name" value="ANK_REPEAT"/>
    <property type="match status" value="1"/>
</dbReference>
<reference evidence="5" key="1">
    <citation type="submission" date="2023-03" db="EMBL/GenBank/DDBJ databases">
        <authorList>
            <person name="Steffen K."/>
            <person name="Cardenas P."/>
        </authorList>
    </citation>
    <scope>NUCLEOTIDE SEQUENCE</scope>
</reference>
<dbReference type="AlphaFoldDB" id="A0AA35TTW2"/>
<sequence length="519" mass="56251">MPGLTSPLQPVQSVVGQQFQPVTHHHQQHQPHNYQGGVANRYGVLGNHHGNGFIATDGPVQRPAMQPPAPVPSSAQPPVSNVTEALQLLNTSQDRLISGLTRSQLNVNFAGGAAPGMTLLHYAAMQGANTECLKALIAFGADVNPLNGHGLTPLDLAIMSHPAGGEMVNLLEAVGAVKGTDLTHGCQPVGEAHSIERNGTHILSVPSSGPYCIVQLQVLQQIEAQCRHKITTLFQWIVACGFGALFLLLVIYGNKAVSEVKRLYFKLREEVFSEPDMARRSQALDGFLQAHLGTQMKMSDLQQPRILIGALYKGSTKVEIRLFNNCLNDEYSDFPVWKVARYTCSLPLNVMECDNYVSTNPALPNLSSLALRRIRQFYSDAGEDPDVVRSLVCVEAGQCDASELGCIDVPASALSEAVSSPSPSPSSLWFTSHGALQRLAHLLTLHHSSASAASEESLRCCQELCEAYDIRFHHFNPLLPPFATLSIDVPLKDLVESVMHTIAQVVGKPLHQLVTDIIK</sequence>
<evidence type="ECO:0000313" key="5">
    <source>
        <dbReference type="EMBL" id="CAI8053778.1"/>
    </source>
</evidence>
<dbReference type="EMBL" id="CASHTH010004122">
    <property type="protein sequence ID" value="CAI8053779.1"/>
    <property type="molecule type" value="Genomic_DNA"/>
</dbReference>
<keyword evidence="4" id="KW-1133">Transmembrane helix</keyword>
<dbReference type="PANTHER" id="PTHR24139:SF34">
    <property type="entry name" value="85_88 KDA CALCIUM-INDEPENDENT PHOSPHOLIPASE A2"/>
    <property type="match status" value="1"/>
</dbReference>